<gene>
    <name evidence="1" type="ORF">BJP34_07435</name>
</gene>
<sequence length="71" mass="7708">MQRFSRTSCCVDNSGAVGYNYQPLKSKIMAVFVTQLTSCISLKLFEPVGGTGILPVSFSAGLSQCWLRGEK</sequence>
<dbReference type="EMBL" id="CP017599">
    <property type="protein sequence ID" value="AOW99312.1"/>
    <property type="molecule type" value="Genomic_DNA"/>
</dbReference>
<proteinExistence type="predicted"/>
<dbReference type="Proteomes" id="UP000177870">
    <property type="component" value="Chromosome"/>
</dbReference>
<name>A0A1D8TP23_9CYAN</name>
<dbReference type="KEGG" id="mpro:BJP34_07435"/>
<reference evidence="2" key="1">
    <citation type="submission" date="2016-10" db="EMBL/GenBank/DDBJ databases">
        <title>Comparative genomics uncovers the prolific and rare metabolic potential of the cyanobacterial genus Moorea.</title>
        <authorList>
            <person name="Leao T."/>
            <person name="Castelao G."/>
            <person name="Korobeynikov A."/>
            <person name="Monroe E.A."/>
            <person name="Podell S."/>
            <person name="Glukhov E."/>
            <person name="Allen E."/>
            <person name="Gerwick W.H."/>
            <person name="Gerwick L."/>
        </authorList>
    </citation>
    <scope>NUCLEOTIDE SEQUENCE [LARGE SCALE GENOMIC DNA]</scope>
    <source>
        <strain evidence="2">PAL-8-15-08-1</strain>
    </source>
</reference>
<protein>
    <submittedName>
        <fullName evidence="1">Uncharacterized protein</fullName>
    </submittedName>
</protein>
<dbReference type="AlphaFoldDB" id="A0A1D8TP23"/>
<evidence type="ECO:0000313" key="2">
    <source>
        <dbReference type="Proteomes" id="UP000177870"/>
    </source>
</evidence>
<evidence type="ECO:0000313" key="1">
    <source>
        <dbReference type="EMBL" id="AOW99312.1"/>
    </source>
</evidence>
<dbReference type="RefSeq" id="WP_070391798.1">
    <property type="nucleotide sequence ID" value="NZ_CP017599.1"/>
</dbReference>
<accession>A0A1D8TP23</accession>
<organism evidence="1 2">
    <name type="scientific">Moorena producens PAL-8-15-08-1</name>
    <dbReference type="NCBI Taxonomy" id="1458985"/>
    <lineage>
        <taxon>Bacteria</taxon>
        <taxon>Bacillati</taxon>
        <taxon>Cyanobacteriota</taxon>
        <taxon>Cyanophyceae</taxon>
        <taxon>Coleofasciculales</taxon>
        <taxon>Coleofasciculaceae</taxon>
        <taxon>Moorena</taxon>
    </lineage>
</organism>